<feature type="compositionally biased region" description="Polar residues" evidence="1">
    <location>
        <begin position="448"/>
        <end position="457"/>
    </location>
</feature>
<feature type="compositionally biased region" description="Basic and acidic residues" evidence="1">
    <location>
        <begin position="11"/>
        <end position="31"/>
    </location>
</feature>
<dbReference type="STRING" id="1325734.A0A428QL79"/>
<protein>
    <submittedName>
        <fullName evidence="2">Uncharacterized protein</fullName>
    </submittedName>
</protein>
<accession>A0A428QL79</accession>
<feature type="compositionally biased region" description="Low complexity" evidence="1">
    <location>
        <begin position="484"/>
        <end position="503"/>
    </location>
</feature>
<name>A0A428QL79_9HYPO</name>
<comment type="caution">
    <text evidence="2">The sequence shown here is derived from an EMBL/GenBank/DDBJ whole genome shotgun (WGS) entry which is preliminary data.</text>
</comment>
<dbReference type="EMBL" id="NKCI01000026">
    <property type="protein sequence ID" value="RSL66074.1"/>
    <property type="molecule type" value="Genomic_DNA"/>
</dbReference>
<dbReference type="Proteomes" id="UP000288168">
    <property type="component" value="Unassembled WGS sequence"/>
</dbReference>
<feature type="region of interest" description="Disordered" evidence="1">
    <location>
        <begin position="1"/>
        <end position="31"/>
    </location>
</feature>
<feature type="region of interest" description="Disordered" evidence="1">
    <location>
        <begin position="400"/>
        <end position="503"/>
    </location>
</feature>
<feature type="compositionally biased region" description="Polar residues" evidence="1">
    <location>
        <begin position="400"/>
        <end position="411"/>
    </location>
</feature>
<organism evidence="2 3">
    <name type="scientific">Fusarium duplospermum</name>
    <dbReference type="NCBI Taxonomy" id="1325734"/>
    <lineage>
        <taxon>Eukaryota</taxon>
        <taxon>Fungi</taxon>
        <taxon>Dikarya</taxon>
        <taxon>Ascomycota</taxon>
        <taxon>Pezizomycotina</taxon>
        <taxon>Sordariomycetes</taxon>
        <taxon>Hypocreomycetidae</taxon>
        <taxon>Hypocreales</taxon>
        <taxon>Nectriaceae</taxon>
        <taxon>Fusarium</taxon>
        <taxon>Fusarium solani species complex</taxon>
    </lineage>
</organism>
<reference evidence="2 3" key="1">
    <citation type="submission" date="2017-06" db="EMBL/GenBank/DDBJ databases">
        <title>Comparative genomic analysis of Ambrosia Fusariam Clade fungi.</title>
        <authorList>
            <person name="Stajich J.E."/>
            <person name="Carrillo J."/>
            <person name="Kijimoto T."/>
            <person name="Eskalen A."/>
            <person name="O'Donnell K."/>
            <person name="Kasson M."/>
        </authorList>
    </citation>
    <scope>NUCLEOTIDE SEQUENCE [LARGE SCALE GENOMIC DNA]</scope>
    <source>
        <strain evidence="2 3">NRRL62584</strain>
    </source>
</reference>
<dbReference type="AlphaFoldDB" id="A0A428QL79"/>
<feature type="compositionally biased region" description="Basic and acidic residues" evidence="1">
    <location>
        <begin position="100"/>
        <end position="111"/>
    </location>
</feature>
<sequence>MNRSQNRKRRRADESSRADINPPEKKIKTRSEAELEAWESWEYPPEFYDRLSKVHLSRRALKELNRRTRARRSPASPPASPIRHALLRTRTSRELARFARHGGPDLRDLRGYPHPPIDNQHSVAMSASQKTKSTNPASALPTETKSKRTSPYDRDFDFHLTQHAIHPQWKSQEPDLGEIRTTLAARRPSLSTSEFSDGAFKAFQKRNLLAKDETDVQVDVIPTILGARETHFCARNTVFGNLDPLTNDRVAAPKPDIYYGSPPEELALSVHNELAGHIVPSTMLHKPMAPNFFLEFKGPDGGDAVLQRQARYHGAVGCRGMHSLQNYGAEEPEYDGKAHTFSCTYYCGALQLFAHHVTAPTTEGGRPDFVEGARALRNMLDLADQHRRDFIQAANIKASQAIASQERTTAEIQPPEDSPDEMALSSPGYLYEGGDSQDPLAVDPPTSPASTCGPSQSRPKRQRSARSDAIGGHAAKIRARNTRNTRSSTTATGADVADAGESF</sequence>
<proteinExistence type="predicted"/>
<evidence type="ECO:0000313" key="3">
    <source>
        <dbReference type="Proteomes" id="UP000288168"/>
    </source>
</evidence>
<gene>
    <name evidence="2" type="ORF">CEP54_003886</name>
</gene>
<keyword evidence="3" id="KW-1185">Reference proteome</keyword>
<evidence type="ECO:0000256" key="1">
    <source>
        <dbReference type="SAM" id="MobiDB-lite"/>
    </source>
</evidence>
<feature type="region of interest" description="Disordered" evidence="1">
    <location>
        <begin position="100"/>
        <end position="151"/>
    </location>
</feature>
<dbReference type="OrthoDB" id="5336565at2759"/>
<evidence type="ECO:0000313" key="2">
    <source>
        <dbReference type="EMBL" id="RSL66074.1"/>
    </source>
</evidence>
<feature type="compositionally biased region" description="Polar residues" evidence="1">
    <location>
        <begin position="119"/>
        <end position="143"/>
    </location>
</feature>
<feature type="compositionally biased region" description="Basic residues" evidence="1">
    <location>
        <begin position="1"/>
        <end position="10"/>
    </location>
</feature>